<keyword evidence="3" id="KW-0808">Transferase</keyword>
<keyword evidence="3" id="KW-0548">Nucleotidyltransferase</keyword>
<dbReference type="AlphaFoldDB" id="T1C855"/>
<dbReference type="PANTHER" id="PTHR42210:SF1">
    <property type="entry name" value="DNA POLYMERASE II LARGE SUBUNIT"/>
    <property type="match status" value="1"/>
</dbReference>
<accession>T1C855</accession>
<evidence type="ECO:0000259" key="2">
    <source>
        <dbReference type="Pfam" id="PF24846"/>
    </source>
</evidence>
<feature type="domain" description="DNA polymerase II large subunit DP2 catalytic" evidence="2">
    <location>
        <begin position="250"/>
        <end position="542"/>
    </location>
</feature>
<dbReference type="EMBL" id="AUZY01000581">
    <property type="protein sequence ID" value="EQD78322.1"/>
    <property type="molecule type" value="Genomic_DNA"/>
</dbReference>
<proteinExistence type="predicted"/>
<evidence type="ECO:0000313" key="3">
    <source>
        <dbReference type="EMBL" id="EQD78322.1"/>
    </source>
</evidence>
<dbReference type="InterPro" id="IPR004475">
    <property type="entry name" value="PolC_DP2"/>
</dbReference>
<feature type="non-terminal residue" evidence="3">
    <location>
        <position position="679"/>
    </location>
</feature>
<feature type="domain" description="DNA polymerase II large subunit DP2 central" evidence="1">
    <location>
        <begin position="10"/>
        <end position="225"/>
    </location>
</feature>
<dbReference type="GO" id="GO:0003887">
    <property type="term" value="F:DNA-directed DNA polymerase activity"/>
    <property type="evidence" value="ECO:0007669"/>
    <property type="project" value="UniProtKB-EC"/>
</dbReference>
<dbReference type="PANTHER" id="PTHR42210">
    <property type="entry name" value="DNA POLYMERASE II LARGE SUBUNIT"/>
    <property type="match status" value="1"/>
</dbReference>
<sequence>MAAVGADAAGRPASYGEAVRASERFHVPLHPRWLLFWHDLAPAEVRALAEHVERTGRWIQGALELPADPVQHDLLARLGFLMGPTAAGGWRGEPDPSAALVGGLGLSADGARLVRRSPLDPVAEDPLDYVSRLAGVPVRARGPSRIGGRVGRPEKAYHRSMEPNVHVLFPVGSAGGPTRSVMQAAQRSGPEGVKVDLGVRSCPACGRSSVWSRCGCGVHTEPAGRTISEALPVGKIWSEALARLRLTHVPVVKGVKGLTSPGKVPEPIEKGILRASHQISVYQDGTARFDLTDLPLTHFRPNEAGISVERLRDLGYVRDWTGAPLVSGEQLLELRPQDILVARTCGDYLTRLAQFVDDELVRFYGLDPYYDVHRPEDLFGALVVALAPHTSGGVAGRIVGFTPAEACFAHPVFHAAKRRNCDGDEDSVTLLMDALLNFSRSYLPSSRGALMDKPLVLTTRLEATEVDKEAHNVDVGLRYPLEFYRAAAARRPAKEVEPIVETVGKRLGTERSLAGYGITHDTARVAAGPVRSAYRDSRSMSDMVERSIVLTSRIRAVDVAQAVTLVLNAHFLPDLMGNLKSYATQKFRCKVCGTSYRRPPLAGRCGEVRPGGGRCDGDLLATVYEGSVRKYLPLSQRLSEIDGITPYVRQRIQVIADSLASLFPGAGAQTTLDRFAPPP</sequence>
<protein>
    <submittedName>
        <fullName evidence="3">DNA polymerase II, large subunit DP2</fullName>
        <ecNumber evidence="3">2.7.7.7</ecNumber>
    </submittedName>
</protein>
<dbReference type="InterPro" id="IPR056171">
    <property type="entry name" value="PolC_DP2_central_dom"/>
</dbReference>
<dbReference type="Pfam" id="PF24846">
    <property type="entry name" value="PolC_DP2_cat"/>
    <property type="match status" value="1"/>
</dbReference>
<evidence type="ECO:0000259" key="1">
    <source>
        <dbReference type="Pfam" id="PF24844"/>
    </source>
</evidence>
<dbReference type="GO" id="GO:0003677">
    <property type="term" value="F:DNA binding"/>
    <property type="evidence" value="ECO:0007669"/>
    <property type="project" value="InterPro"/>
</dbReference>
<comment type="caution">
    <text evidence="3">The sequence shown here is derived from an EMBL/GenBank/DDBJ whole genome shotgun (WGS) entry which is preliminary data.</text>
</comment>
<reference evidence="3" key="2">
    <citation type="journal article" date="2014" name="ISME J.">
        <title>Microbial stratification in low pH oxic and suboxic macroscopic growths along an acid mine drainage.</title>
        <authorList>
            <person name="Mendez-Garcia C."/>
            <person name="Mesa V."/>
            <person name="Sprenger R.R."/>
            <person name="Richter M."/>
            <person name="Diez M.S."/>
            <person name="Solano J."/>
            <person name="Bargiela R."/>
            <person name="Golyshina O.V."/>
            <person name="Manteca A."/>
            <person name="Ramos J.L."/>
            <person name="Gallego J.R."/>
            <person name="Llorente I."/>
            <person name="Martins Dos Santos V.A."/>
            <person name="Jensen O.N."/>
            <person name="Pelaez A.I."/>
            <person name="Sanchez J."/>
            <person name="Ferrer M."/>
        </authorList>
    </citation>
    <scope>NUCLEOTIDE SEQUENCE</scope>
</reference>
<name>T1C855_9ZZZZ</name>
<reference evidence="3" key="1">
    <citation type="submission" date="2013-08" db="EMBL/GenBank/DDBJ databases">
        <authorList>
            <person name="Mendez C."/>
            <person name="Richter M."/>
            <person name="Ferrer M."/>
            <person name="Sanchez J."/>
        </authorList>
    </citation>
    <scope>NUCLEOTIDE SEQUENCE</scope>
</reference>
<dbReference type="Pfam" id="PF24844">
    <property type="entry name" value="PolC_DP2_central"/>
    <property type="match status" value="1"/>
</dbReference>
<dbReference type="EC" id="2.7.7.7" evidence="3"/>
<gene>
    <name evidence="3" type="ORF">B1B_00786</name>
</gene>
<dbReference type="InterPro" id="IPR056172">
    <property type="entry name" value="PolC_DP2_cat_dom"/>
</dbReference>
<dbReference type="GO" id="GO:0006260">
    <property type="term" value="P:DNA replication"/>
    <property type="evidence" value="ECO:0007669"/>
    <property type="project" value="InterPro"/>
</dbReference>
<organism evidence="3">
    <name type="scientific">mine drainage metagenome</name>
    <dbReference type="NCBI Taxonomy" id="410659"/>
    <lineage>
        <taxon>unclassified sequences</taxon>
        <taxon>metagenomes</taxon>
        <taxon>ecological metagenomes</taxon>
    </lineage>
</organism>